<accession>A0A9W8A304</accession>
<comment type="caution">
    <text evidence="1">The sequence shown here is derived from an EMBL/GenBank/DDBJ whole genome shotgun (WGS) entry which is preliminary data.</text>
</comment>
<evidence type="ECO:0000313" key="2">
    <source>
        <dbReference type="Proteomes" id="UP001150538"/>
    </source>
</evidence>
<dbReference type="Proteomes" id="UP001150538">
    <property type="component" value="Unassembled WGS sequence"/>
</dbReference>
<reference evidence="1" key="1">
    <citation type="submission" date="2022-07" db="EMBL/GenBank/DDBJ databases">
        <title>Phylogenomic reconstructions and comparative analyses of Kickxellomycotina fungi.</title>
        <authorList>
            <person name="Reynolds N.K."/>
            <person name="Stajich J.E."/>
            <person name="Barry K."/>
            <person name="Grigoriev I.V."/>
            <person name="Crous P."/>
            <person name="Smith M.E."/>
        </authorList>
    </citation>
    <scope>NUCLEOTIDE SEQUENCE</scope>
    <source>
        <strain evidence="1">NBRC 100468</strain>
    </source>
</reference>
<evidence type="ECO:0000313" key="1">
    <source>
        <dbReference type="EMBL" id="KAJ1917171.1"/>
    </source>
</evidence>
<gene>
    <name evidence="1" type="ORF">H4219_003361</name>
</gene>
<sequence>MVTMNPESKKLDQLIEQIMSSISSLCREPRELTKAYSKLEAEYELLKMIASILIAHPNSLDTLVKGCPSLLPGLLDLLTSEYNMIYSTARPWPLRIRVVTECVKCLHILFAEIDDTLTLFGGDRTPQYYAFTATCCRLSFGVAGFEDCDRLRELASNMLASIVTKKQYEEMGGDQDIFSPQTSGNLENM</sequence>
<organism evidence="1 2">
    <name type="scientific">Mycoemilia scoparia</name>
    <dbReference type="NCBI Taxonomy" id="417184"/>
    <lineage>
        <taxon>Eukaryota</taxon>
        <taxon>Fungi</taxon>
        <taxon>Fungi incertae sedis</taxon>
        <taxon>Zoopagomycota</taxon>
        <taxon>Kickxellomycotina</taxon>
        <taxon>Kickxellomycetes</taxon>
        <taxon>Kickxellales</taxon>
        <taxon>Kickxellaceae</taxon>
        <taxon>Mycoemilia</taxon>
    </lineage>
</organism>
<dbReference type="OrthoDB" id="5560192at2759"/>
<proteinExistence type="predicted"/>
<protein>
    <submittedName>
        <fullName evidence="1">Uncharacterized protein</fullName>
    </submittedName>
</protein>
<keyword evidence="2" id="KW-1185">Reference proteome</keyword>
<dbReference type="AlphaFoldDB" id="A0A9W8A304"/>
<dbReference type="EMBL" id="JANBPU010000079">
    <property type="protein sequence ID" value="KAJ1917171.1"/>
    <property type="molecule type" value="Genomic_DNA"/>
</dbReference>
<name>A0A9W8A304_9FUNG</name>